<evidence type="ECO:0000313" key="3">
    <source>
        <dbReference type="WBParaSite" id="nRc.2.0.1.t19603-RA"/>
    </source>
</evidence>
<organism evidence="2 3">
    <name type="scientific">Romanomermis culicivorax</name>
    <name type="common">Nematode worm</name>
    <dbReference type="NCBI Taxonomy" id="13658"/>
    <lineage>
        <taxon>Eukaryota</taxon>
        <taxon>Metazoa</taxon>
        <taxon>Ecdysozoa</taxon>
        <taxon>Nematoda</taxon>
        <taxon>Enoplea</taxon>
        <taxon>Dorylaimia</taxon>
        <taxon>Mermithida</taxon>
        <taxon>Mermithoidea</taxon>
        <taxon>Mermithidae</taxon>
        <taxon>Romanomermis</taxon>
    </lineage>
</organism>
<evidence type="ECO:0000313" key="2">
    <source>
        <dbReference type="Proteomes" id="UP000887565"/>
    </source>
</evidence>
<accession>A0A915J120</accession>
<keyword evidence="2" id="KW-1185">Reference proteome</keyword>
<dbReference type="AlphaFoldDB" id="A0A915J120"/>
<name>A0A915J120_ROMCU</name>
<feature type="region of interest" description="Disordered" evidence="1">
    <location>
        <begin position="34"/>
        <end position="53"/>
    </location>
</feature>
<proteinExistence type="predicted"/>
<evidence type="ECO:0000256" key="1">
    <source>
        <dbReference type="SAM" id="MobiDB-lite"/>
    </source>
</evidence>
<reference evidence="3" key="1">
    <citation type="submission" date="2022-11" db="UniProtKB">
        <authorList>
            <consortium name="WormBaseParasite"/>
        </authorList>
    </citation>
    <scope>IDENTIFICATION</scope>
</reference>
<sequence>MFNGCARLPFEPCQSISEPAAPQLKKLKQSIRFEEKRQPKQQKPRRQNPLFHIDDKVRIRGPASLIKKGELPYSDVMEVVDVISDYVFKLSNGNIWNA</sequence>
<dbReference type="WBParaSite" id="nRc.2.0.1.t19603-RA">
    <property type="protein sequence ID" value="nRc.2.0.1.t19603-RA"/>
    <property type="gene ID" value="nRc.2.0.1.g19603"/>
</dbReference>
<dbReference type="Proteomes" id="UP000887565">
    <property type="component" value="Unplaced"/>
</dbReference>
<protein>
    <submittedName>
        <fullName evidence="3">Uncharacterized protein</fullName>
    </submittedName>
</protein>